<dbReference type="eggNOG" id="COG1835">
    <property type="taxonomic scope" value="Bacteria"/>
</dbReference>
<dbReference type="HOGENOM" id="CLU_061965_0_0_9"/>
<proteinExistence type="predicted"/>
<feature type="transmembrane region" description="Helical" evidence="1">
    <location>
        <begin position="272"/>
        <end position="291"/>
    </location>
</feature>
<gene>
    <name evidence="3" type="ordered locus">Clocel_1273</name>
</gene>
<dbReference type="Pfam" id="PF01757">
    <property type="entry name" value="Acyl_transf_3"/>
    <property type="match status" value="1"/>
</dbReference>
<evidence type="ECO:0000256" key="1">
    <source>
        <dbReference type="SAM" id="Phobius"/>
    </source>
</evidence>
<feature type="transmembrane region" description="Helical" evidence="1">
    <location>
        <begin position="85"/>
        <end position="107"/>
    </location>
</feature>
<dbReference type="GO" id="GO:0016747">
    <property type="term" value="F:acyltransferase activity, transferring groups other than amino-acyl groups"/>
    <property type="evidence" value="ECO:0007669"/>
    <property type="project" value="InterPro"/>
</dbReference>
<feature type="transmembrane region" description="Helical" evidence="1">
    <location>
        <begin position="43"/>
        <end position="61"/>
    </location>
</feature>
<dbReference type="KEGG" id="ccb:Clocel_1273"/>
<name>D9SUX3_CLOC7</name>
<feature type="transmembrane region" description="Helical" evidence="1">
    <location>
        <begin position="366"/>
        <end position="393"/>
    </location>
</feature>
<dbReference type="InterPro" id="IPR002656">
    <property type="entry name" value="Acyl_transf_3_dom"/>
</dbReference>
<keyword evidence="1" id="KW-0812">Transmembrane</keyword>
<feature type="transmembrane region" description="Helical" evidence="1">
    <location>
        <begin position="128"/>
        <end position="147"/>
    </location>
</feature>
<keyword evidence="1" id="KW-1133">Transmembrane helix</keyword>
<dbReference type="Proteomes" id="UP000002730">
    <property type="component" value="Chromosome"/>
</dbReference>
<feature type="transmembrane region" description="Helical" evidence="1">
    <location>
        <begin position="175"/>
        <end position="195"/>
    </location>
</feature>
<evidence type="ECO:0000313" key="4">
    <source>
        <dbReference type="Proteomes" id="UP000002730"/>
    </source>
</evidence>
<protein>
    <submittedName>
        <fullName evidence="3">Acyltransferase 3</fullName>
    </submittedName>
</protein>
<dbReference type="STRING" id="573061.Clocel_1273"/>
<feature type="transmembrane region" description="Helical" evidence="1">
    <location>
        <begin position="207"/>
        <end position="229"/>
    </location>
</feature>
<feature type="transmembrane region" description="Helical" evidence="1">
    <location>
        <begin position="241"/>
        <end position="260"/>
    </location>
</feature>
<evidence type="ECO:0000259" key="2">
    <source>
        <dbReference type="Pfam" id="PF01757"/>
    </source>
</evidence>
<keyword evidence="1" id="KW-0472">Membrane</keyword>
<dbReference type="EMBL" id="CP002160">
    <property type="protein sequence ID" value="ADL51028.1"/>
    <property type="molecule type" value="Genomic_DNA"/>
</dbReference>
<feature type="transmembrane region" description="Helical" evidence="1">
    <location>
        <begin position="303"/>
        <end position="324"/>
    </location>
</feature>
<dbReference type="AlphaFoldDB" id="D9SUX3"/>
<keyword evidence="3" id="KW-0808">Transferase</keyword>
<keyword evidence="3" id="KW-0012">Acyltransferase</keyword>
<evidence type="ECO:0000313" key="3">
    <source>
        <dbReference type="EMBL" id="ADL51028.1"/>
    </source>
</evidence>
<reference evidence="3 4" key="1">
    <citation type="submission" date="2010-08" db="EMBL/GenBank/DDBJ databases">
        <title>Complete sequence of Clostridium cellulovorans 743B.</title>
        <authorList>
            <consortium name="US DOE Joint Genome Institute"/>
            <person name="Lucas S."/>
            <person name="Copeland A."/>
            <person name="Lapidus A."/>
            <person name="Cheng J.-F."/>
            <person name="Bruce D."/>
            <person name="Goodwin L."/>
            <person name="Pitluck S."/>
            <person name="Chertkov O."/>
            <person name="Detter J.C."/>
            <person name="Han C."/>
            <person name="Tapia R."/>
            <person name="Land M."/>
            <person name="Hauser L."/>
            <person name="Chang Y.-J."/>
            <person name="Jeffries C."/>
            <person name="Kyrpides N."/>
            <person name="Ivanova N."/>
            <person name="Mikhailova N."/>
            <person name="Hemme C.L."/>
            <person name="Woyke T."/>
        </authorList>
    </citation>
    <scope>NUCLEOTIDE SEQUENCE [LARGE SCALE GENOMIC DNA]</scope>
    <source>
        <strain evidence="4">ATCC 35296 / DSM 3052 / OCM 3 / 743B</strain>
    </source>
</reference>
<keyword evidence="4" id="KW-1185">Reference proteome</keyword>
<accession>D9SUX3</accession>
<organism evidence="3 4">
    <name type="scientific">Clostridium cellulovorans (strain ATCC 35296 / DSM 3052 / OCM 3 / 743B)</name>
    <dbReference type="NCBI Taxonomy" id="573061"/>
    <lineage>
        <taxon>Bacteria</taxon>
        <taxon>Bacillati</taxon>
        <taxon>Bacillota</taxon>
        <taxon>Clostridia</taxon>
        <taxon>Eubacteriales</taxon>
        <taxon>Clostridiaceae</taxon>
        <taxon>Clostridium</taxon>
    </lineage>
</organism>
<feature type="transmembrane region" description="Helical" evidence="1">
    <location>
        <begin position="331"/>
        <end position="354"/>
    </location>
</feature>
<feature type="domain" description="Acyltransferase 3" evidence="2">
    <location>
        <begin position="47"/>
        <end position="383"/>
    </location>
</feature>
<sequence>MLKGLSHACKMRQFFFFTVLFNKIRYREVDYMKKKVYTFTKEHTSIAKGVAIVLMIIHHLFRVPERIQNVSYISVVPFWKINFEYWFADFGKICVAIYFLLSGYGLYVIYTKKQQFTFKDSIQRVFNFLINYWVVFVIFIPVGLIWFESNSRYHWDLKIFLENFFILRNSYSDEWWVVKVYIELVLIFPIVKYIVKKSTIGSFVLSLFLYFVSIYPSLLNNIIFQPLHIKNELLIADITNLMYWQIVFCTGALIAKLDFFKAANKFLDRIRISNKFICIIGILIIAFIRIVVSREFILIGRAYSTYIDFIIAPFFILFCTNLIFSTKFKKVFLVLGKHSTNIWLTHTFFAYHYYQKLVFMPKLSVLIVIWLLILSLASSIVINYIIAGFYNLGSMVESVSKRKSIYEQ</sequence>